<reference evidence="1" key="1">
    <citation type="submission" date="2021-09" db="EMBL/GenBank/DDBJ databases">
        <title>A high-quality genome of the endoparasitic fungus Hirsutella rhossiliensis with a comparison of Hirsutella genomes reveals transposable elements contributing to genome size variation.</title>
        <authorList>
            <person name="Lin R."/>
            <person name="Jiao Y."/>
            <person name="Sun X."/>
            <person name="Ling J."/>
            <person name="Xie B."/>
            <person name="Cheng X."/>
        </authorList>
    </citation>
    <scope>NUCLEOTIDE SEQUENCE</scope>
    <source>
        <strain evidence="1">HR02</strain>
    </source>
</reference>
<sequence length="187" mass="20754">MATYQQERPSKSEEQKRDDLLWGNRFVPKSHGAGRLVEHLVWLANKLPGSQTLHLEQSERTLWKPLPPLLAAGNVVAVAVYFTFRDLVAMDLCRKELQDSLAVTADVWIKLSDDSSGEGARDCSMVLLFDPASPLVGPMQTREVIYAVQHYLGYCQAATDEQERCSRARGSKGKGTIVHVGTARTSL</sequence>
<evidence type="ECO:0000313" key="2">
    <source>
        <dbReference type="Proteomes" id="UP000824596"/>
    </source>
</evidence>
<dbReference type="EMBL" id="JAIZPD010000002">
    <property type="protein sequence ID" value="KAH0966710.1"/>
    <property type="molecule type" value="Genomic_DNA"/>
</dbReference>
<name>A0A9P8SMC9_9HYPO</name>
<dbReference type="AlphaFoldDB" id="A0A9P8SMC9"/>
<dbReference type="Proteomes" id="UP000824596">
    <property type="component" value="Unassembled WGS sequence"/>
</dbReference>
<dbReference type="GeneID" id="68351248"/>
<dbReference type="OrthoDB" id="10514742at2759"/>
<keyword evidence="2" id="KW-1185">Reference proteome</keyword>
<proteinExistence type="predicted"/>
<gene>
    <name evidence="1" type="ORF">HRG_02119</name>
</gene>
<organism evidence="1 2">
    <name type="scientific">Hirsutella rhossiliensis</name>
    <dbReference type="NCBI Taxonomy" id="111463"/>
    <lineage>
        <taxon>Eukaryota</taxon>
        <taxon>Fungi</taxon>
        <taxon>Dikarya</taxon>
        <taxon>Ascomycota</taxon>
        <taxon>Pezizomycotina</taxon>
        <taxon>Sordariomycetes</taxon>
        <taxon>Hypocreomycetidae</taxon>
        <taxon>Hypocreales</taxon>
        <taxon>Ophiocordycipitaceae</taxon>
        <taxon>Hirsutella</taxon>
    </lineage>
</organism>
<evidence type="ECO:0000313" key="1">
    <source>
        <dbReference type="EMBL" id="KAH0966710.1"/>
    </source>
</evidence>
<protein>
    <submittedName>
        <fullName evidence="1">Uncharacterized protein</fullName>
    </submittedName>
</protein>
<dbReference type="RefSeq" id="XP_044724223.1">
    <property type="nucleotide sequence ID" value="XM_044860590.1"/>
</dbReference>
<comment type="caution">
    <text evidence="1">The sequence shown here is derived from an EMBL/GenBank/DDBJ whole genome shotgun (WGS) entry which is preliminary data.</text>
</comment>
<accession>A0A9P8SMC9</accession>